<proteinExistence type="predicted"/>
<protein>
    <recommendedName>
        <fullName evidence="3">Minor tail protein</fullName>
    </recommendedName>
</protein>
<comment type="caution">
    <text evidence="1">The sequence shown here is derived from an EMBL/GenBank/DDBJ whole genome shotgun (WGS) entry which is preliminary data.</text>
</comment>
<dbReference type="EMBL" id="JABBXF010000039">
    <property type="protein sequence ID" value="NVK79566.1"/>
    <property type="molecule type" value="Genomic_DNA"/>
</dbReference>
<dbReference type="RefSeq" id="WP_171082708.1">
    <property type="nucleotide sequence ID" value="NZ_BNBU01000012.1"/>
</dbReference>
<evidence type="ECO:0000313" key="1">
    <source>
        <dbReference type="EMBL" id="NVK79566.1"/>
    </source>
</evidence>
<dbReference type="Proteomes" id="UP000587462">
    <property type="component" value="Unassembled WGS sequence"/>
</dbReference>
<evidence type="ECO:0008006" key="3">
    <source>
        <dbReference type="Google" id="ProtNLM"/>
    </source>
</evidence>
<evidence type="ECO:0000313" key="2">
    <source>
        <dbReference type="Proteomes" id="UP000587462"/>
    </source>
</evidence>
<organism evidence="1 2">
    <name type="scientific">Streptomyces morookaense</name>
    <name type="common">Streptoverticillium morookaense</name>
    <dbReference type="NCBI Taxonomy" id="1970"/>
    <lineage>
        <taxon>Bacteria</taxon>
        <taxon>Bacillati</taxon>
        <taxon>Actinomycetota</taxon>
        <taxon>Actinomycetes</taxon>
        <taxon>Kitasatosporales</taxon>
        <taxon>Streptomycetaceae</taxon>
        <taxon>Streptomyces</taxon>
    </lineage>
</organism>
<dbReference type="AlphaFoldDB" id="A0A7Y7B5S8"/>
<name>A0A7Y7B5S8_STRMO</name>
<reference evidence="1 2" key="1">
    <citation type="submission" date="2020-04" db="EMBL/GenBank/DDBJ databases">
        <title>Draft Genome Sequence of Streptomyces morookaense DSM 40503, an 8-azaguanine-producing strain.</title>
        <authorList>
            <person name="Qi J."/>
            <person name="Gao J.-M."/>
        </authorList>
    </citation>
    <scope>NUCLEOTIDE SEQUENCE [LARGE SCALE GENOMIC DNA]</scope>
    <source>
        <strain evidence="1 2">DSM 40503</strain>
    </source>
</reference>
<keyword evidence="2" id="KW-1185">Reference proteome</keyword>
<accession>A0A7Y7B5S8</accession>
<gene>
    <name evidence="1" type="ORF">HG542_18110</name>
</gene>
<sequence length="369" mass="40524">MITPGRPAYRALFCDLRTDQVVDSLPLTGVEFDDYIGKAGSLRATVPLPDQALAQRARTALQPGRTAVWLERGGEIWWGGILWTCTPTGDEQGRMTAEIQAGTFDSYLDHRILSSSLEGTNVDQFDLVRNVVDHIQAQPGGDIGIEYGPDVSGVTRSQKYAYTDVARVREILDGLAALQDGFEWRIHCYRDPVTARRVKRLQLGHPQIRVGAQDIVLDRPGPLLSYSLPSDATLQANIWVARGDSANRNQAADSVPTMSERKTAIAELDAGWPRLEGTSDHSSVSDRATLNSLADAELGRSRRPQIIPEAVIRLDGRMPPALLGATVRLRITDLWHPEGLSARFRVVGMTVSPPERAKAETAKLYLEGI</sequence>